<evidence type="ECO:0000313" key="1">
    <source>
        <dbReference type="Ensembl" id="ENSPREP00000016722.1"/>
    </source>
</evidence>
<dbReference type="Proteomes" id="UP000242638">
    <property type="component" value="Unassembled WGS sequence"/>
</dbReference>
<reference evidence="2" key="1">
    <citation type="submission" date="2013-11" db="EMBL/GenBank/DDBJ databases">
        <title>The genomic landscape of the Guanapo guppy.</title>
        <authorList>
            <person name="Kuenstner A."/>
            <person name="Dreyer C."/>
        </authorList>
    </citation>
    <scope>NUCLEOTIDE SEQUENCE</scope>
    <source>
        <strain evidence="2">Guanapo</strain>
    </source>
</reference>
<accession>A0A3P9P4F8</accession>
<evidence type="ECO:0000313" key="2">
    <source>
        <dbReference type="Proteomes" id="UP000242638"/>
    </source>
</evidence>
<organism evidence="1 2">
    <name type="scientific">Poecilia reticulata</name>
    <name type="common">Guppy</name>
    <name type="synonym">Acanthophacelus reticulatus</name>
    <dbReference type="NCBI Taxonomy" id="8081"/>
    <lineage>
        <taxon>Eukaryota</taxon>
        <taxon>Metazoa</taxon>
        <taxon>Chordata</taxon>
        <taxon>Craniata</taxon>
        <taxon>Vertebrata</taxon>
        <taxon>Euteleostomi</taxon>
        <taxon>Actinopterygii</taxon>
        <taxon>Neopterygii</taxon>
        <taxon>Teleostei</taxon>
        <taxon>Neoteleostei</taxon>
        <taxon>Acanthomorphata</taxon>
        <taxon>Ovalentaria</taxon>
        <taxon>Atherinomorphae</taxon>
        <taxon>Cyprinodontiformes</taxon>
        <taxon>Poeciliidae</taxon>
        <taxon>Poeciliinae</taxon>
        <taxon>Poecilia</taxon>
    </lineage>
</organism>
<dbReference type="Bgee" id="ENSPREG00000011316">
    <property type="expression patterns" value="Expressed in caudal fin and 1 other cell type or tissue"/>
</dbReference>
<proteinExistence type="predicted"/>
<dbReference type="GO" id="GO:0005737">
    <property type="term" value="C:cytoplasm"/>
    <property type="evidence" value="ECO:0007669"/>
    <property type="project" value="TreeGrafter"/>
</dbReference>
<keyword evidence="2" id="KW-1185">Reference proteome</keyword>
<dbReference type="PANTHER" id="PTHR22741:SF11">
    <property type="entry name" value="SICKLE TAIL PROTEIN HOMOLOG"/>
    <property type="match status" value="1"/>
</dbReference>
<reference evidence="1" key="3">
    <citation type="submission" date="2025-09" db="UniProtKB">
        <authorList>
            <consortium name="Ensembl"/>
        </authorList>
    </citation>
    <scope>IDENTIFICATION</scope>
    <source>
        <strain evidence="1">Guanapo</strain>
    </source>
</reference>
<sequence length="319" mass="34348">MDHSKDQKGMHNYQACRTNPNAQELTSAKISKEVLYGSHSPIHSKYSSGRNTLHSLQGSMSPPMVRSMPSSPSRLAYGGGGFLGKIGMVDPGSTTIPHERQPGRGRSSTMFSSSSAILERRDVKPDGDMSKSSGLVLRGEGGSHYPEYYRSASVEVGRGHHSISSYCSSPPMLTGGTAEVGVPGIPGGLQQYRASIKPLMVHGESIQNHSNSLRRQKNRKYGDNQIHLLGYKSPPPSPHNKGNEVRMFNGQVIGGASQVSPQSMSPIHRSLERNSSGLTVDVINRRGSSSSTSSVFLDNPLGQPETLFPAHITACNVQR</sequence>
<protein>
    <submittedName>
        <fullName evidence="1">Sickle tail protein-like</fullName>
    </submittedName>
</protein>
<name>A0A3P9P4F8_POERE</name>
<dbReference type="GeneTree" id="ENSGT00940000156098"/>
<dbReference type="AlphaFoldDB" id="A0A3P9P4F8"/>
<dbReference type="InterPro" id="IPR051825">
    <property type="entry name" value="SRCIN1"/>
</dbReference>
<dbReference type="Ensembl" id="ENSPRET00000016902.1">
    <property type="protein sequence ID" value="ENSPREP00000016722.1"/>
    <property type="gene ID" value="ENSPREG00000011316.1"/>
</dbReference>
<reference evidence="1" key="2">
    <citation type="submission" date="2025-08" db="UniProtKB">
        <authorList>
            <consortium name="Ensembl"/>
        </authorList>
    </citation>
    <scope>IDENTIFICATION</scope>
    <source>
        <strain evidence="1">Guanapo</strain>
    </source>
</reference>
<dbReference type="PANTHER" id="PTHR22741">
    <property type="entry name" value="P140CAP/SNIP-RELATED"/>
    <property type="match status" value="1"/>
</dbReference>